<dbReference type="Proteomes" id="UP001318682">
    <property type="component" value="Chromosome"/>
</dbReference>
<dbReference type="EMBL" id="CP143423">
    <property type="protein sequence ID" value="WVX48390.1"/>
    <property type="molecule type" value="Genomic_DNA"/>
</dbReference>
<sequence length="262" mass="28722">MTGDYFQKGWACFEPEPAVRDWARYAAHYAKNAVHTIENKNFHQCERTWFIGLDVLPNDAEGRVEGGCALSGKAVDFATQNCGGWPALHRAQISVMYPGYPKPRLGESDAGFRYRVNRDAAHVDGIIGVGTPKRRFVQEPHAFIMGIPLTQASVDAAPLVVWEGSHYIMRAALQHIYAGLSEADATTTDITGIYIAARREVFETCPRVPLCVDVGATVLLHRLTLHGVAPWDEGATADPDGRMIAYFRPKIAGGIAAWLSSP</sequence>
<protein>
    <submittedName>
        <fullName evidence="1">Uncharacterized protein</fullName>
    </submittedName>
</protein>
<proteinExistence type="predicted"/>
<reference evidence="1 2" key="1">
    <citation type="submission" date="2015-07" db="EMBL/GenBank/DDBJ databases">
        <authorList>
            <person name="Voget S."/>
            <person name="Dogs M."/>
            <person name="Brinkhoff T.H."/>
            <person name="Daniel R."/>
        </authorList>
    </citation>
    <scope>NUCLEOTIDE SEQUENCE [LARGE SCALE GENOMIC DNA]</scope>
    <source>
        <strain evidence="1 2">B14</strain>
    </source>
</reference>
<evidence type="ECO:0000313" key="2">
    <source>
        <dbReference type="Proteomes" id="UP001318682"/>
    </source>
</evidence>
<accession>A0ABZ2BSH3</accession>
<keyword evidence="2" id="KW-1185">Reference proteome</keyword>
<gene>
    <name evidence="1" type="ORF">ROLI_014700</name>
</gene>
<dbReference type="SUPFAM" id="SSF51197">
    <property type="entry name" value="Clavaminate synthase-like"/>
    <property type="match status" value="1"/>
</dbReference>
<organism evidence="1 2">
    <name type="scientific">Roseobacter fucihabitans</name>
    <dbReference type="NCBI Taxonomy" id="1537242"/>
    <lineage>
        <taxon>Bacteria</taxon>
        <taxon>Pseudomonadati</taxon>
        <taxon>Pseudomonadota</taxon>
        <taxon>Alphaproteobacteria</taxon>
        <taxon>Rhodobacterales</taxon>
        <taxon>Roseobacteraceae</taxon>
        <taxon>Roseobacter</taxon>
    </lineage>
</organism>
<name>A0ABZ2BSH3_9RHOB</name>
<evidence type="ECO:0000313" key="1">
    <source>
        <dbReference type="EMBL" id="WVX48390.1"/>
    </source>
</evidence>
<dbReference type="RefSeq" id="WP_187432373.1">
    <property type="nucleotide sequence ID" value="NZ_CP143423.1"/>
</dbReference>
<dbReference type="Gene3D" id="2.60.120.620">
    <property type="entry name" value="q2cbj1_9rhob like domain"/>
    <property type="match status" value="1"/>
</dbReference>
<reference evidence="2" key="2">
    <citation type="submission" date="2024-01" db="EMBL/GenBank/DDBJ databases">
        <title>Roseobacter fucihabitans sp. nov., isolated from the brown alga Fucus spiralis.</title>
        <authorList>
            <person name="Hahnke S."/>
            <person name="Berger M."/>
            <person name="Schlingloff A."/>
            <person name="Athale I."/>
            <person name="Neumann-Schaal M."/>
            <person name="Adenaya A."/>
            <person name="Poehlein A."/>
            <person name="Daniel R."/>
            <person name="Pertersen J."/>
            <person name="Brinkhoff T."/>
        </authorList>
    </citation>
    <scope>NUCLEOTIDE SEQUENCE [LARGE SCALE GENOMIC DNA]</scope>
    <source>
        <strain evidence="2">B14</strain>
    </source>
</reference>